<evidence type="ECO:0000259" key="8">
    <source>
        <dbReference type="PROSITE" id="PS51441"/>
    </source>
</evidence>
<organism evidence="10 11">
    <name type="scientific">Zarconia navalis LEGE 11467</name>
    <dbReference type="NCBI Taxonomy" id="1828826"/>
    <lineage>
        <taxon>Bacteria</taxon>
        <taxon>Bacillati</taxon>
        <taxon>Cyanobacteriota</taxon>
        <taxon>Cyanophyceae</taxon>
        <taxon>Oscillatoriophycideae</taxon>
        <taxon>Oscillatoriales</taxon>
        <taxon>Oscillatoriales incertae sedis</taxon>
        <taxon>Zarconia</taxon>
        <taxon>Zarconia navalis</taxon>
    </lineage>
</organism>
<evidence type="ECO:0000256" key="5">
    <source>
        <dbReference type="ARBA" id="ARBA00023078"/>
    </source>
</evidence>
<dbReference type="InterPro" id="IPR016470">
    <property type="entry name" value="Phycobilisome"/>
</dbReference>
<dbReference type="PROSITE" id="PS51445">
    <property type="entry name" value="PBS_LINKER"/>
    <property type="match status" value="1"/>
</dbReference>
<evidence type="ECO:0000259" key="9">
    <source>
        <dbReference type="PROSITE" id="PS51445"/>
    </source>
</evidence>
<dbReference type="PANTHER" id="PTHR34011:SF6">
    <property type="entry name" value="PHYCOBILIPROTEIN APCE"/>
    <property type="match status" value="1"/>
</dbReference>
<keyword evidence="6" id="KW-0472">Membrane</keyword>
<evidence type="ECO:0000256" key="6">
    <source>
        <dbReference type="ARBA" id="ARBA00023136"/>
    </source>
</evidence>
<dbReference type="GO" id="GO:0031676">
    <property type="term" value="C:plasma membrane-derived thylakoid membrane"/>
    <property type="evidence" value="ECO:0007669"/>
    <property type="project" value="UniProtKB-SubCell"/>
</dbReference>
<accession>A0A928VUN2</accession>
<dbReference type="Gene3D" id="1.10.3130.20">
    <property type="entry name" value="Phycobilisome linker domain"/>
    <property type="match status" value="1"/>
</dbReference>
<comment type="similarity">
    <text evidence="7">Belongs to the phycobilisome linker protein family.</text>
</comment>
<evidence type="ECO:0000256" key="7">
    <source>
        <dbReference type="PROSITE-ProRule" id="PRU00775"/>
    </source>
</evidence>
<keyword evidence="11" id="KW-1185">Reference proteome</keyword>
<evidence type="ECO:0000256" key="1">
    <source>
        <dbReference type="ARBA" id="ARBA00004445"/>
    </source>
</evidence>
<feature type="domain" description="CpcD-like" evidence="8">
    <location>
        <begin position="238"/>
        <end position="299"/>
    </location>
</feature>
<dbReference type="PROSITE" id="PS51441">
    <property type="entry name" value="CPCD_LIKE"/>
    <property type="match status" value="1"/>
</dbReference>
<dbReference type="InterPro" id="IPR038255">
    <property type="entry name" value="PBS_linker_sf"/>
</dbReference>
<name>A0A928VUN2_9CYAN</name>
<dbReference type="Pfam" id="PF01383">
    <property type="entry name" value="CpcD"/>
    <property type="match status" value="1"/>
</dbReference>
<dbReference type="InterPro" id="IPR001297">
    <property type="entry name" value="PBS_linker_dom"/>
</dbReference>
<protein>
    <submittedName>
        <fullName evidence="10">Phycobilisome linker polypeptide</fullName>
    </submittedName>
</protein>
<evidence type="ECO:0000313" key="11">
    <source>
        <dbReference type="Proteomes" id="UP000621799"/>
    </source>
</evidence>
<dbReference type="PANTHER" id="PTHR34011">
    <property type="entry name" value="PHYCOBILISOME 32.1 KDA LINKER POLYPEPTIDE, PHYCOCYANIN-ASSOCIATED, ROD 2-RELATED"/>
    <property type="match status" value="1"/>
</dbReference>
<feature type="domain" description="PBS-linker" evidence="9">
    <location>
        <begin position="1"/>
        <end position="180"/>
    </location>
</feature>
<dbReference type="RefSeq" id="WP_264320899.1">
    <property type="nucleotide sequence ID" value="NZ_JADEXN010000105.1"/>
</dbReference>
<sequence>MAITTAASRLGTSAFSETPKVELRPNWTATEAQVAIRAVYRQVLGNEYLMKSERLASLESLLCDGSISVQDFVRGVAKSELYKSKFFYPSFQTRFIELNYKHLLGRAPYDESEVIYHLDLYQNQGYDADIDSYIDSAEYLDNFGENIVPYYRGFDTQSGQKTVGFNRMFQLYRGYATSDRSQAKGTETRLAAELAKNSASAVVGPSGANEGWAYRPSKAGVTPARSMGGSTQQSGSNSRVYRVEVTKMLGRGYPNNLRRGGTPTVRRSSQSFCVSYDKLSQTLAQINKQGGKVASITPAN</sequence>
<dbReference type="EMBL" id="JADEXN010000105">
    <property type="protein sequence ID" value="MBE9040654.1"/>
    <property type="molecule type" value="Genomic_DNA"/>
</dbReference>
<evidence type="ECO:0000256" key="3">
    <source>
        <dbReference type="ARBA" id="ARBA00022549"/>
    </source>
</evidence>
<reference evidence="10" key="1">
    <citation type="submission" date="2020-10" db="EMBL/GenBank/DDBJ databases">
        <authorList>
            <person name="Castelo-Branco R."/>
            <person name="Eusebio N."/>
            <person name="Adriana R."/>
            <person name="Vieira A."/>
            <person name="Brugerolle De Fraissinette N."/>
            <person name="Rezende De Castro R."/>
            <person name="Schneider M.P."/>
            <person name="Vasconcelos V."/>
            <person name="Leao P.N."/>
        </authorList>
    </citation>
    <scope>NUCLEOTIDE SEQUENCE</scope>
    <source>
        <strain evidence="10">LEGE 11467</strain>
    </source>
</reference>
<dbReference type="PIRSF" id="PIRSF005898">
    <property type="entry name" value="Phycobilisome_CpeC/CpcI"/>
    <property type="match status" value="1"/>
</dbReference>
<keyword evidence="4 7" id="KW-0605">Phycobilisome</keyword>
<evidence type="ECO:0000256" key="2">
    <source>
        <dbReference type="ARBA" id="ARBA00022531"/>
    </source>
</evidence>
<keyword evidence="2" id="KW-0602">Photosynthesis</keyword>
<dbReference type="GO" id="GO:0030089">
    <property type="term" value="C:phycobilisome"/>
    <property type="evidence" value="ECO:0007669"/>
    <property type="project" value="UniProtKB-UniRule"/>
</dbReference>
<evidence type="ECO:0000256" key="4">
    <source>
        <dbReference type="ARBA" id="ARBA00022738"/>
    </source>
</evidence>
<comment type="caution">
    <text evidence="10">The sequence shown here is derived from an EMBL/GenBank/DDBJ whole genome shotgun (WGS) entry which is preliminary data.</text>
</comment>
<keyword evidence="5" id="KW-0793">Thylakoid</keyword>
<gene>
    <name evidence="10" type="ORF">IQ235_07655</name>
</gene>
<dbReference type="InterPro" id="IPR008213">
    <property type="entry name" value="CpcD-like_dom"/>
</dbReference>
<dbReference type="Pfam" id="PF00427">
    <property type="entry name" value="PBS_linker_poly"/>
    <property type="match status" value="1"/>
</dbReference>
<dbReference type="Proteomes" id="UP000621799">
    <property type="component" value="Unassembled WGS sequence"/>
</dbReference>
<evidence type="ECO:0000313" key="10">
    <source>
        <dbReference type="EMBL" id="MBE9040654.1"/>
    </source>
</evidence>
<dbReference type="SMART" id="SM01094">
    <property type="entry name" value="CpcD"/>
    <property type="match status" value="1"/>
</dbReference>
<comment type="subcellular location">
    <subcellularLocation>
        <location evidence="1">Cellular thylakoid membrane</location>
        <topology evidence="1">Peripheral membrane protein</topology>
        <orientation evidence="1">Cytoplasmic side</orientation>
    </subcellularLocation>
</comment>
<dbReference type="AlphaFoldDB" id="A0A928VUN2"/>
<dbReference type="GO" id="GO:0015979">
    <property type="term" value="P:photosynthesis"/>
    <property type="evidence" value="ECO:0007669"/>
    <property type="project" value="UniProtKB-KW"/>
</dbReference>
<keyword evidence="3" id="KW-0042">Antenna complex</keyword>
<proteinExistence type="inferred from homology"/>